<dbReference type="OrthoDB" id="5973225at2759"/>
<dbReference type="Proteomes" id="UP000663852">
    <property type="component" value="Unassembled WGS sequence"/>
</dbReference>
<dbReference type="EMBL" id="CAJNOJ010000090">
    <property type="protein sequence ID" value="CAF1082384.1"/>
    <property type="molecule type" value="Genomic_DNA"/>
</dbReference>
<evidence type="ECO:0000256" key="1">
    <source>
        <dbReference type="SAM" id="MobiDB-lite"/>
    </source>
</evidence>
<organism evidence="2 3">
    <name type="scientific">Adineta ricciae</name>
    <name type="common">Rotifer</name>
    <dbReference type="NCBI Taxonomy" id="249248"/>
    <lineage>
        <taxon>Eukaryota</taxon>
        <taxon>Metazoa</taxon>
        <taxon>Spiralia</taxon>
        <taxon>Gnathifera</taxon>
        <taxon>Rotifera</taxon>
        <taxon>Eurotatoria</taxon>
        <taxon>Bdelloidea</taxon>
        <taxon>Adinetida</taxon>
        <taxon>Adinetidae</taxon>
        <taxon>Adineta</taxon>
    </lineage>
</organism>
<feature type="compositionally biased region" description="Basic and acidic residues" evidence="1">
    <location>
        <begin position="114"/>
        <end position="135"/>
    </location>
</feature>
<sequence length="143" mass="14905">MSDQTGSADTSSSSDLKAGHAPANKVGGMRVGAPRPRHTSHGEEKSAGDNVESGQETTGDNKAAQEGGAGNTTGDANDDQASGAVANRAAGEMVAGTFVPIKEAFPTEAVKHIHDKPGVHPKHDIHTHGRHDDQRFINQPRKQ</sequence>
<reference evidence="2" key="1">
    <citation type="submission" date="2021-02" db="EMBL/GenBank/DDBJ databases">
        <authorList>
            <person name="Nowell W R."/>
        </authorList>
    </citation>
    <scope>NUCLEOTIDE SEQUENCE</scope>
</reference>
<evidence type="ECO:0000313" key="2">
    <source>
        <dbReference type="EMBL" id="CAF1082384.1"/>
    </source>
</evidence>
<feature type="compositionally biased region" description="Polar residues" evidence="1">
    <location>
        <begin position="1"/>
        <end position="15"/>
    </location>
</feature>
<evidence type="ECO:0000313" key="3">
    <source>
        <dbReference type="Proteomes" id="UP000663852"/>
    </source>
</evidence>
<accession>A0A814MPW3</accession>
<proteinExistence type="predicted"/>
<protein>
    <submittedName>
        <fullName evidence="2">Uncharacterized protein</fullName>
    </submittedName>
</protein>
<name>A0A814MPW3_ADIRI</name>
<feature type="region of interest" description="Disordered" evidence="1">
    <location>
        <begin position="114"/>
        <end position="143"/>
    </location>
</feature>
<gene>
    <name evidence="2" type="ORF">EDS130_LOCUS19040</name>
</gene>
<dbReference type="AlphaFoldDB" id="A0A814MPW3"/>
<comment type="caution">
    <text evidence="2">The sequence shown here is derived from an EMBL/GenBank/DDBJ whole genome shotgun (WGS) entry which is preliminary data.</text>
</comment>
<feature type="region of interest" description="Disordered" evidence="1">
    <location>
        <begin position="1"/>
        <end position="85"/>
    </location>
</feature>